<protein>
    <recommendedName>
        <fullName evidence="2">Pyridoxamine 5'-phosphate oxidase N-terminal domain-containing protein</fullName>
    </recommendedName>
</protein>
<dbReference type="PANTHER" id="PTHR35176:SF6">
    <property type="entry name" value="HEME OXYGENASE HI_0854-RELATED"/>
    <property type="match status" value="1"/>
</dbReference>
<dbReference type="RefSeq" id="WP_007616840.1">
    <property type="nucleotide sequence ID" value="NZ_BANX01000002.1"/>
</dbReference>
<reference evidence="3 4" key="1">
    <citation type="submission" date="2013-01" db="EMBL/GenBank/DDBJ databases">
        <title>Whole genome shotgun sequence of Gordonia soli NBRC 108243.</title>
        <authorList>
            <person name="Isaki-Nakamura S."/>
            <person name="Hosoyama A."/>
            <person name="Tsuchikane K."/>
            <person name="Ando Y."/>
            <person name="Baba S."/>
            <person name="Ohji S."/>
            <person name="Hamada M."/>
            <person name="Tamura T."/>
            <person name="Yamazoe A."/>
            <person name="Yamazaki S."/>
            <person name="Fujita N."/>
        </authorList>
    </citation>
    <scope>NUCLEOTIDE SEQUENCE [LARGE SCALE GENOMIC DNA]</scope>
    <source>
        <strain evidence="3 4">NBRC 108243</strain>
    </source>
</reference>
<dbReference type="EMBL" id="BANX01000002">
    <property type="protein sequence ID" value="GAC66533.1"/>
    <property type="molecule type" value="Genomic_DNA"/>
</dbReference>
<dbReference type="SUPFAM" id="SSF50475">
    <property type="entry name" value="FMN-binding split barrel"/>
    <property type="match status" value="1"/>
</dbReference>
<dbReference type="InterPro" id="IPR052019">
    <property type="entry name" value="F420H2_bilvrd_red/Heme_oxyg"/>
</dbReference>
<comment type="caution">
    <text evidence="3">The sequence shown here is derived from an EMBL/GenBank/DDBJ whole genome shotgun (WGS) entry which is preliminary data.</text>
</comment>
<evidence type="ECO:0000256" key="1">
    <source>
        <dbReference type="ARBA" id="ARBA00023002"/>
    </source>
</evidence>
<evidence type="ECO:0000313" key="4">
    <source>
        <dbReference type="Proteomes" id="UP000011666"/>
    </source>
</evidence>
<gene>
    <name evidence="3" type="ORF">GS4_02_02440</name>
</gene>
<dbReference type="Pfam" id="PF01243">
    <property type="entry name" value="PNPOx_N"/>
    <property type="match status" value="1"/>
</dbReference>
<organism evidence="3 4">
    <name type="scientific">Gordonia soli NBRC 108243</name>
    <dbReference type="NCBI Taxonomy" id="1223545"/>
    <lineage>
        <taxon>Bacteria</taxon>
        <taxon>Bacillati</taxon>
        <taxon>Actinomycetota</taxon>
        <taxon>Actinomycetes</taxon>
        <taxon>Mycobacteriales</taxon>
        <taxon>Gordoniaceae</taxon>
        <taxon>Gordonia</taxon>
    </lineage>
</organism>
<dbReference type="PANTHER" id="PTHR35176">
    <property type="entry name" value="HEME OXYGENASE HI_0854-RELATED"/>
    <property type="match status" value="1"/>
</dbReference>
<dbReference type="GO" id="GO:0070967">
    <property type="term" value="F:coenzyme F420 binding"/>
    <property type="evidence" value="ECO:0007669"/>
    <property type="project" value="TreeGrafter"/>
</dbReference>
<dbReference type="GO" id="GO:0016627">
    <property type="term" value="F:oxidoreductase activity, acting on the CH-CH group of donors"/>
    <property type="evidence" value="ECO:0007669"/>
    <property type="project" value="TreeGrafter"/>
</dbReference>
<dbReference type="InterPro" id="IPR011576">
    <property type="entry name" value="Pyridox_Oxase_N"/>
</dbReference>
<dbReference type="eggNOG" id="COG3467">
    <property type="taxonomic scope" value="Bacteria"/>
</dbReference>
<accession>M0QD43</accession>
<keyword evidence="1" id="KW-0560">Oxidoreductase</keyword>
<evidence type="ECO:0000259" key="2">
    <source>
        <dbReference type="Pfam" id="PF01243"/>
    </source>
</evidence>
<dbReference type="GO" id="GO:0005829">
    <property type="term" value="C:cytosol"/>
    <property type="evidence" value="ECO:0007669"/>
    <property type="project" value="TreeGrafter"/>
</dbReference>
<dbReference type="Gene3D" id="2.30.110.10">
    <property type="entry name" value="Electron Transport, Fmn-binding Protein, Chain A"/>
    <property type="match status" value="1"/>
</dbReference>
<dbReference type="Proteomes" id="UP000011666">
    <property type="component" value="Unassembled WGS sequence"/>
</dbReference>
<dbReference type="InterPro" id="IPR012349">
    <property type="entry name" value="Split_barrel_FMN-bd"/>
</dbReference>
<dbReference type="AlphaFoldDB" id="M0QD43"/>
<proteinExistence type="predicted"/>
<sequence length="96" mass="10500">MSSIEISPRVAERVADEQVIWLTTVDTDGRPVPTPVWFLWSDDEVLVFSRPDTPKLRNIGENDRVALNLNSSSSGGDVAVLTARARIDPDGPNPAE</sequence>
<name>M0QD43_9ACTN</name>
<evidence type="ECO:0000313" key="3">
    <source>
        <dbReference type="EMBL" id="GAC66533.1"/>
    </source>
</evidence>
<feature type="domain" description="Pyridoxamine 5'-phosphate oxidase N-terminal" evidence="2">
    <location>
        <begin position="8"/>
        <end position="91"/>
    </location>
</feature>
<dbReference type="STRING" id="1223545.GS4_02_02440"/>
<keyword evidence="4" id="KW-1185">Reference proteome</keyword>